<dbReference type="SUPFAM" id="SSF48452">
    <property type="entry name" value="TPR-like"/>
    <property type="match status" value="1"/>
</dbReference>
<proteinExistence type="inferred from homology"/>
<name>A0ABY2WMR5_9FLAO</name>
<evidence type="ECO:0000256" key="1">
    <source>
        <dbReference type="ARBA" id="ARBA00004442"/>
    </source>
</evidence>
<sequence>MKRNQFKLWLLSTFCVVFAISCTDLEIEESDSIIDESTATGGIFNGVEDPAASVDNLFNGMNRLGDQANFYALQEVATDEQLVPTRGTDWGDNGIWRTLHAHTWSPGHQYILNVWNNWNQTIFLASEVIDPRSSASAEEVAQASFVRAFGMWVIMDMYGQVPFREPDEGPEVDPVILSRTEAYDFILNDLDVAIAGLPSVAANDVANQSRGTKAAARFLKARVLLNSGVYSGAGAPDASALSEVVSLVDAITGEGYALQDGYFDIFKEDADSETIFWLPTSVGNRIWNGAHYNTVAPDNTGGGWNGFSTLAEFYDMFEGNPTTNNVGDGQEERRGWVPDASNADETNLGFAYGFFIGQAYDAEGNALNDRPGNPLVFTKELPGLVGNNERTGVRVIKYHPANGSFTNHEIIFRYADAHLMKAEAIMRGAGGGDATALVNELRALRGATPLGSVTEADMLAERGRELYVEAIRRTDMIRFGQFTRDWEFKNAESVGDDNKNLFPIPTNALLSNPNLVQNPGY</sequence>
<dbReference type="EMBL" id="VCNI01000002">
    <property type="protein sequence ID" value="TMU55816.1"/>
    <property type="molecule type" value="Genomic_DNA"/>
</dbReference>
<dbReference type="PROSITE" id="PS51257">
    <property type="entry name" value="PROKAR_LIPOPROTEIN"/>
    <property type="match status" value="1"/>
</dbReference>
<evidence type="ECO:0000259" key="7">
    <source>
        <dbReference type="Pfam" id="PF07980"/>
    </source>
</evidence>
<evidence type="ECO:0000259" key="8">
    <source>
        <dbReference type="Pfam" id="PF14322"/>
    </source>
</evidence>
<dbReference type="Pfam" id="PF14322">
    <property type="entry name" value="SusD-like_3"/>
    <property type="match status" value="1"/>
</dbReference>
<evidence type="ECO:0000256" key="3">
    <source>
        <dbReference type="ARBA" id="ARBA00022729"/>
    </source>
</evidence>
<organism evidence="9 10">
    <name type="scientific">Flagellimonas algicola</name>
    <dbReference type="NCBI Taxonomy" id="2583815"/>
    <lineage>
        <taxon>Bacteria</taxon>
        <taxon>Pseudomonadati</taxon>
        <taxon>Bacteroidota</taxon>
        <taxon>Flavobacteriia</taxon>
        <taxon>Flavobacteriales</taxon>
        <taxon>Flavobacteriaceae</taxon>
        <taxon>Flagellimonas</taxon>
    </lineage>
</organism>
<keyword evidence="4" id="KW-0472">Membrane</keyword>
<keyword evidence="3 6" id="KW-0732">Signal</keyword>
<comment type="similarity">
    <text evidence="2">Belongs to the SusD family.</text>
</comment>
<feature type="chain" id="PRO_5045857127" evidence="6">
    <location>
        <begin position="20"/>
        <end position="521"/>
    </location>
</feature>
<feature type="domain" description="SusD-like N-terminal" evidence="8">
    <location>
        <begin position="53"/>
        <end position="225"/>
    </location>
</feature>
<protein>
    <submittedName>
        <fullName evidence="9">RagB/SusD family nutrient uptake outer membrane protein</fullName>
    </submittedName>
</protein>
<evidence type="ECO:0000256" key="6">
    <source>
        <dbReference type="SAM" id="SignalP"/>
    </source>
</evidence>
<evidence type="ECO:0000256" key="4">
    <source>
        <dbReference type="ARBA" id="ARBA00023136"/>
    </source>
</evidence>
<feature type="signal peptide" evidence="6">
    <location>
        <begin position="1"/>
        <end position="19"/>
    </location>
</feature>
<evidence type="ECO:0000313" key="9">
    <source>
        <dbReference type="EMBL" id="TMU55816.1"/>
    </source>
</evidence>
<dbReference type="Pfam" id="PF07980">
    <property type="entry name" value="SusD_RagB"/>
    <property type="match status" value="1"/>
</dbReference>
<reference evidence="9 10" key="1">
    <citation type="submission" date="2019-05" db="EMBL/GenBank/DDBJ databases">
        <title>Flagellimonas sp. AsT0115, sp. nov., isolated from a marine red algae, Asparagopsis taxiformis.</title>
        <authorList>
            <person name="Kim J."/>
            <person name="Jeong S.E."/>
            <person name="Jeon C.O."/>
        </authorList>
    </citation>
    <scope>NUCLEOTIDE SEQUENCE [LARGE SCALE GENOMIC DNA]</scope>
    <source>
        <strain evidence="9 10">AsT0115</strain>
    </source>
</reference>
<feature type="domain" description="RagB/SusD" evidence="7">
    <location>
        <begin position="273"/>
        <end position="521"/>
    </location>
</feature>
<dbReference type="Gene3D" id="1.25.40.390">
    <property type="match status" value="1"/>
</dbReference>
<evidence type="ECO:0000256" key="5">
    <source>
        <dbReference type="ARBA" id="ARBA00023237"/>
    </source>
</evidence>
<keyword evidence="5" id="KW-0998">Cell outer membrane</keyword>
<dbReference type="InterPro" id="IPR011990">
    <property type="entry name" value="TPR-like_helical_dom_sf"/>
</dbReference>
<dbReference type="InterPro" id="IPR012944">
    <property type="entry name" value="SusD_RagB_dom"/>
</dbReference>
<comment type="caution">
    <text evidence="9">The sequence shown here is derived from an EMBL/GenBank/DDBJ whole genome shotgun (WGS) entry which is preliminary data.</text>
</comment>
<keyword evidence="10" id="KW-1185">Reference proteome</keyword>
<gene>
    <name evidence="9" type="ORF">FGG15_15005</name>
</gene>
<dbReference type="InterPro" id="IPR033985">
    <property type="entry name" value="SusD-like_N"/>
</dbReference>
<accession>A0ABY2WMR5</accession>
<comment type="subcellular location">
    <subcellularLocation>
        <location evidence="1">Cell outer membrane</location>
    </subcellularLocation>
</comment>
<dbReference type="Proteomes" id="UP000751614">
    <property type="component" value="Unassembled WGS sequence"/>
</dbReference>
<evidence type="ECO:0000313" key="10">
    <source>
        <dbReference type="Proteomes" id="UP000751614"/>
    </source>
</evidence>
<evidence type="ECO:0000256" key="2">
    <source>
        <dbReference type="ARBA" id="ARBA00006275"/>
    </source>
</evidence>